<accession>A0ABN8IRL9</accession>
<organism evidence="2 3">
    <name type="scientific">Iphiclides podalirius</name>
    <name type="common">scarce swallowtail</name>
    <dbReference type="NCBI Taxonomy" id="110791"/>
    <lineage>
        <taxon>Eukaryota</taxon>
        <taxon>Metazoa</taxon>
        <taxon>Ecdysozoa</taxon>
        <taxon>Arthropoda</taxon>
        <taxon>Hexapoda</taxon>
        <taxon>Insecta</taxon>
        <taxon>Pterygota</taxon>
        <taxon>Neoptera</taxon>
        <taxon>Endopterygota</taxon>
        <taxon>Lepidoptera</taxon>
        <taxon>Glossata</taxon>
        <taxon>Ditrysia</taxon>
        <taxon>Papilionoidea</taxon>
        <taxon>Papilionidae</taxon>
        <taxon>Papilioninae</taxon>
        <taxon>Iphiclides</taxon>
    </lineage>
</organism>
<evidence type="ECO:0000313" key="2">
    <source>
        <dbReference type="EMBL" id="CAH2059150.1"/>
    </source>
</evidence>
<name>A0ABN8IRL9_9NEOP</name>
<dbReference type="EMBL" id="OW152838">
    <property type="protein sequence ID" value="CAH2059150.1"/>
    <property type="molecule type" value="Genomic_DNA"/>
</dbReference>
<sequence>MTAAAGHVVKEGKLPTPSEIGVSHLAEVEVGVSLSPKVPTDPKHLVSFEGTNFQCTLFDLTKIIHYIYDLFSTEFQYDLIRSVFTFAPEYQLIDVPHQVRQPKRMYAPLKARAKDRAIKKEPKAVKGKRKEAETEEYLHLLRVQSELEREIEEEADRDREDWNRRSHLLPLAFAVSEEFIERYWPPPPVEVVPEPEPDARGKGKSKKK</sequence>
<reference evidence="2" key="1">
    <citation type="submission" date="2022-03" db="EMBL/GenBank/DDBJ databases">
        <authorList>
            <person name="Martin H S."/>
        </authorList>
    </citation>
    <scope>NUCLEOTIDE SEQUENCE</scope>
</reference>
<gene>
    <name evidence="2" type="ORF">IPOD504_LOCUS10742</name>
</gene>
<protein>
    <submittedName>
        <fullName evidence="2">Uncharacterized protein</fullName>
    </submittedName>
</protein>
<keyword evidence="3" id="KW-1185">Reference proteome</keyword>
<evidence type="ECO:0000256" key="1">
    <source>
        <dbReference type="SAM" id="MobiDB-lite"/>
    </source>
</evidence>
<dbReference type="Proteomes" id="UP000837857">
    <property type="component" value="Chromosome 26"/>
</dbReference>
<proteinExistence type="predicted"/>
<evidence type="ECO:0000313" key="3">
    <source>
        <dbReference type="Proteomes" id="UP000837857"/>
    </source>
</evidence>
<feature type="region of interest" description="Disordered" evidence="1">
    <location>
        <begin position="185"/>
        <end position="208"/>
    </location>
</feature>
<feature type="non-terminal residue" evidence="2">
    <location>
        <position position="1"/>
    </location>
</feature>